<organism evidence="1">
    <name type="scientific">Vitis vinifera</name>
    <name type="common">Grape</name>
    <dbReference type="NCBI Taxonomy" id="29760"/>
    <lineage>
        <taxon>Eukaryota</taxon>
        <taxon>Viridiplantae</taxon>
        <taxon>Streptophyta</taxon>
        <taxon>Embryophyta</taxon>
        <taxon>Tracheophyta</taxon>
        <taxon>Spermatophyta</taxon>
        <taxon>Magnoliopsida</taxon>
        <taxon>eudicotyledons</taxon>
        <taxon>Gunneridae</taxon>
        <taxon>Pentapetalae</taxon>
        <taxon>rosids</taxon>
        <taxon>Vitales</taxon>
        <taxon>Vitaceae</taxon>
        <taxon>Viteae</taxon>
        <taxon>Vitis</taxon>
    </lineage>
</organism>
<evidence type="ECO:0000313" key="1">
    <source>
        <dbReference type="EMBL" id="CAN77594.1"/>
    </source>
</evidence>
<sequence>METLNARNVALNTRLTNGFECLIVNDDALNAKLWRDGGSECLTANNGSECQTVNVDSKHQTKDTTLNAKLNNGSECQTKNTTLNVKLKHEDVALNAELKEIWWI</sequence>
<proteinExistence type="predicted"/>
<accession>A5C4X2</accession>
<name>A5C4X2_VITVI</name>
<dbReference type="EMBL" id="AM482462">
    <property type="protein sequence ID" value="CAN77594.1"/>
    <property type="molecule type" value="Genomic_DNA"/>
</dbReference>
<gene>
    <name evidence="1" type="ORF">VITISV_006005</name>
</gene>
<protein>
    <submittedName>
        <fullName evidence="1">Uncharacterized protein</fullName>
    </submittedName>
</protein>
<reference evidence="1" key="1">
    <citation type="journal article" date="2007" name="PLoS ONE">
        <title>The first genome sequence of an elite grapevine cultivar (Pinot noir Vitis vinifera L.): coping with a highly heterozygous genome.</title>
        <authorList>
            <person name="Velasco R."/>
            <person name="Zharkikh A."/>
            <person name="Troggio M."/>
            <person name="Cartwright D.A."/>
            <person name="Cestaro A."/>
            <person name="Pruss D."/>
            <person name="Pindo M."/>
            <person name="FitzGerald L.M."/>
            <person name="Vezzulli S."/>
            <person name="Reid J."/>
            <person name="Malacarne G."/>
            <person name="Iliev D."/>
            <person name="Coppola G."/>
            <person name="Wardell B."/>
            <person name="Micheletti D."/>
            <person name="Macalma T."/>
            <person name="Facci M."/>
            <person name="Mitchell J.T."/>
            <person name="Perazzolli M."/>
            <person name="Eldredge G."/>
            <person name="Gatto P."/>
            <person name="Oyzerski R."/>
            <person name="Moretto M."/>
            <person name="Gutin N."/>
            <person name="Stefanini M."/>
            <person name="Chen Y."/>
            <person name="Segala C."/>
            <person name="Davenport C."/>
            <person name="Dematte L."/>
            <person name="Mraz A."/>
            <person name="Battilana J."/>
            <person name="Stormo K."/>
            <person name="Costa F."/>
            <person name="Tao Q."/>
            <person name="Si-Ammour A."/>
            <person name="Harkins T."/>
            <person name="Lackey A."/>
            <person name="Perbost C."/>
            <person name="Taillon B."/>
            <person name="Stella A."/>
            <person name="Solovyev V."/>
            <person name="Fawcett J.A."/>
            <person name="Sterck L."/>
            <person name="Vandepoele K."/>
            <person name="Grando S.M."/>
            <person name="Toppo S."/>
            <person name="Moser C."/>
            <person name="Lanchbury J."/>
            <person name="Bogden R."/>
            <person name="Skolnick M."/>
            <person name="Sgaramella V."/>
            <person name="Bhatnagar S.K."/>
            <person name="Fontana P."/>
            <person name="Gutin A."/>
            <person name="Van de Peer Y."/>
            <person name="Salamini F."/>
            <person name="Viola R."/>
        </authorList>
    </citation>
    <scope>NUCLEOTIDE SEQUENCE</scope>
</reference>
<dbReference type="AlphaFoldDB" id="A5C4X2"/>